<comment type="caution">
    <text evidence="9">The sequence shown here is derived from an EMBL/GenBank/DDBJ whole genome shotgun (WGS) entry which is preliminary data.</text>
</comment>
<comment type="similarity">
    <text evidence="1 6">Belongs to the protein prenyltransferase subunit alpha family.</text>
</comment>
<dbReference type="PANTHER" id="PTHR11129">
    <property type="entry name" value="PROTEIN FARNESYLTRANSFERASE ALPHA SUBUNIT/RAB GERANYLGERANYL TRANSFERASE ALPHA SUBUNIT"/>
    <property type="match status" value="1"/>
</dbReference>
<dbReference type="AlphaFoldDB" id="A0A9P9H2J3"/>
<dbReference type="GO" id="GO:0097354">
    <property type="term" value="P:prenylation"/>
    <property type="evidence" value="ECO:0007669"/>
    <property type="project" value="UniProtKB-UniRule"/>
</dbReference>
<dbReference type="GO" id="GO:0004663">
    <property type="term" value="F:Rab geranylgeranyltransferase activity"/>
    <property type="evidence" value="ECO:0007669"/>
    <property type="project" value="UniProtKB-UniRule"/>
</dbReference>
<sequence length="470" mass="53799">MRRMPERVLKVNVLGASGPRNFEAIYGCALIHHRCLTVSNSISKHKPRTVTAHTSLRKPDISGASQNVQRFQHGVARTARTRTEEQRQQDQEKIQKYRALEDQIRQQIADGNYGPETFQLTSKLLRLNPEYYTIWNARRRCLISGLLSRPSAGSSPSRASQNSLATGTRSASSADSSPSSSTETPQPPSPRTAGRSGTTPDEAGKDAETVRAELGFTVPLLMEFPKCYWIWNYRLWILDQATERFDKPVARRIWEEELGLVSKMLTKDRRNFHAWGYRRHVVAQLESSVLNGKSLAEPEFEYTTKKIHEDLSNFSAWHNRSQIIARLLDERKADDETRKEFLDKELDLVRDALNVGPEDQSLWYYHQFLVLNLADPAGSRQIAPSLTVDQRTSYIDREVTDIKDLLEDYDDIKWIYEALIEYAVALNQLTGQSTESEYKNDVASWLAKLRELDPMRNGRWADLEKQLGLS</sequence>
<dbReference type="PROSITE" id="PS51147">
    <property type="entry name" value="PFTA"/>
    <property type="match status" value="4"/>
</dbReference>
<gene>
    <name evidence="9" type="ORF">B0J15DRAFT_550642</name>
</gene>
<dbReference type="Proteomes" id="UP000736672">
    <property type="component" value="Unassembled WGS sequence"/>
</dbReference>
<dbReference type="InterPro" id="IPR002088">
    <property type="entry name" value="Prenyl_trans_a"/>
</dbReference>
<comment type="catalytic activity">
    <reaction evidence="5 6">
        <text>geranylgeranyl diphosphate + L-cysteinyl-[protein] = S-geranylgeranyl-L-cysteinyl-[protein] + diphosphate</text>
        <dbReference type="Rhea" id="RHEA:21240"/>
        <dbReference type="Rhea" id="RHEA-COMP:10131"/>
        <dbReference type="Rhea" id="RHEA-COMP:11537"/>
        <dbReference type="ChEBI" id="CHEBI:29950"/>
        <dbReference type="ChEBI" id="CHEBI:33019"/>
        <dbReference type="ChEBI" id="CHEBI:57533"/>
        <dbReference type="ChEBI" id="CHEBI:86021"/>
        <dbReference type="EC" id="2.5.1.60"/>
    </reaction>
</comment>
<dbReference type="GO" id="GO:0005968">
    <property type="term" value="C:Rab-protein geranylgeranyltransferase complex"/>
    <property type="evidence" value="ECO:0007669"/>
    <property type="project" value="TreeGrafter"/>
</dbReference>
<comment type="function">
    <text evidence="6">Catalyzes the transfer of a geranyl-geranyl moiety from geranyl-geranyl pyrophosphate to cysteines occuring in specific C-terminal amino acid sequences.</text>
</comment>
<dbReference type="EC" id="2.5.1.60" evidence="6"/>
<keyword evidence="10" id="KW-1185">Reference proteome</keyword>
<evidence type="ECO:0000256" key="2">
    <source>
        <dbReference type="ARBA" id="ARBA00022602"/>
    </source>
</evidence>
<dbReference type="EMBL" id="JAGTJS010000013">
    <property type="protein sequence ID" value="KAH7249185.1"/>
    <property type="molecule type" value="Genomic_DNA"/>
</dbReference>
<proteinExistence type="inferred from homology"/>
<evidence type="ECO:0000313" key="9">
    <source>
        <dbReference type="EMBL" id="KAH7249185.1"/>
    </source>
</evidence>
<evidence type="ECO:0000256" key="3">
    <source>
        <dbReference type="ARBA" id="ARBA00022679"/>
    </source>
</evidence>
<feature type="region of interest" description="Disordered" evidence="8">
    <location>
        <begin position="148"/>
        <end position="206"/>
    </location>
</feature>
<keyword evidence="3 6" id="KW-0808">Transferase</keyword>
<reference evidence="9" key="1">
    <citation type="journal article" date="2021" name="Nat. Commun.">
        <title>Genetic determinants of endophytism in the Arabidopsis root mycobiome.</title>
        <authorList>
            <person name="Mesny F."/>
            <person name="Miyauchi S."/>
            <person name="Thiergart T."/>
            <person name="Pickel B."/>
            <person name="Atanasova L."/>
            <person name="Karlsson M."/>
            <person name="Huettel B."/>
            <person name="Barry K.W."/>
            <person name="Haridas S."/>
            <person name="Chen C."/>
            <person name="Bauer D."/>
            <person name="Andreopoulos W."/>
            <person name="Pangilinan J."/>
            <person name="LaButti K."/>
            <person name="Riley R."/>
            <person name="Lipzen A."/>
            <person name="Clum A."/>
            <person name="Drula E."/>
            <person name="Henrissat B."/>
            <person name="Kohler A."/>
            <person name="Grigoriev I.V."/>
            <person name="Martin F.M."/>
            <person name="Hacquard S."/>
        </authorList>
    </citation>
    <scope>NUCLEOTIDE SEQUENCE</scope>
    <source>
        <strain evidence="9">FSSC 5 MPI-SDFR-AT-0091</strain>
    </source>
</reference>
<organism evidence="9 10">
    <name type="scientific">Fusarium solani</name>
    <name type="common">Filamentous fungus</name>
    <dbReference type="NCBI Taxonomy" id="169388"/>
    <lineage>
        <taxon>Eukaryota</taxon>
        <taxon>Fungi</taxon>
        <taxon>Dikarya</taxon>
        <taxon>Ascomycota</taxon>
        <taxon>Pezizomycotina</taxon>
        <taxon>Sordariomycetes</taxon>
        <taxon>Hypocreomycetidae</taxon>
        <taxon>Hypocreales</taxon>
        <taxon>Nectriaceae</taxon>
        <taxon>Fusarium</taxon>
        <taxon>Fusarium solani species complex</taxon>
    </lineage>
</organism>
<protein>
    <recommendedName>
        <fullName evidence="6">Geranylgeranyl transferase type-2 subunit alpha</fullName>
        <ecNumber evidence="6">2.5.1.60</ecNumber>
    </recommendedName>
    <alternativeName>
        <fullName evidence="6">Geranylgeranyl transferase type II subunit alpha</fullName>
    </alternativeName>
</protein>
<evidence type="ECO:0000256" key="8">
    <source>
        <dbReference type="SAM" id="MobiDB-lite"/>
    </source>
</evidence>
<keyword evidence="7" id="KW-0175">Coiled coil</keyword>
<name>A0A9P9H2J3_FUSSL</name>
<evidence type="ECO:0000256" key="7">
    <source>
        <dbReference type="SAM" id="Coils"/>
    </source>
</evidence>
<feature type="compositionally biased region" description="Low complexity" evidence="8">
    <location>
        <begin position="148"/>
        <end position="184"/>
    </location>
</feature>
<feature type="coiled-coil region" evidence="7">
    <location>
        <begin position="80"/>
        <end position="107"/>
    </location>
</feature>
<dbReference type="SUPFAM" id="SSF48439">
    <property type="entry name" value="Protein prenylyltransferase"/>
    <property type="match status" value="1"/>
</dbReference>
<evidence type="ECO:0000256" key="6">
    <source>
        <dbReference type="RuleBase" id="RU367120"/>
    </source>
</evidence>
<dbReference type="Pfam" id="PF01239">
    <property type="entry name" value="PPTA"/>
    <property type="match status" value="5"/>
</dbReference>
<evidence type="ECO:0000256" key="1">
    <source>
        <dbReference type="ARBA" id="ARBA00006734"/>
    </source>
</evidence>
<evidence type="ECO:0000256" key="5">
    <source>
        <dbReference type="ARBA" id="ARBA00047658"/>
    </source>
</evidence>
<evidence type="ECO:0000256" key="4">
    <source>
        <dbReference type="ARBA" id="ARBA00022737"/>
    </source>
</evidence>
<keyword evidence="2 6" id="KW-0637">Prenyltransferase</keyword>
<dbReference type="PANTHER" id="PTHR11129:SF2">
    <property type="entry name" value="GERANYLGERANYL TRANSFERASE TYPE-2 SUBUNIT ALPHA"/>
    <property type="match status" value="1"/>
</dbReference>
<dbReference type="OrthoDB" id="1658at2759"/>
<evidence type="ECO:0000313" key="10">
    <source>
        <dbReference type="Proteomes" id="UP000736672"/>
    </source>
</evidence>
<keyword evidence="4" id="KW-0677">Repeat</keyword>
<dbReference type="Gene3D" id="1.25.40.120">
    <property type="entry name" value="Protein prenylyltransferase"/>
    <property type="match status" value="2"/>
</dbReference>
<accession>A0A9P9H2J3</accession>